<dbReference type="AlphaFoldDB" id="A0AAE0C4Q0"/>
<feature type="domain" description="TECPR1-like DysF" evidence="1">
    <location>
        <begin position="47"/>
        <end position="154"/>
    </location>
</feature>
<reference evidence="2 3" key="1">
    <citation type="journal article" date="2015" name="Genome Biol. Evol.">
        <title>Comparative Genomics of a Bacterivorous Green Alga Reveals Evolutionary Causalities and Consequences of Phago-Mixotrophic Mode of Nutrition.</title>
        <authorList>
            <person name="Burns J.A."/>
            <person name="Paasch A."/>
            <person name="Narechania A."/>
            <person name="Kim E."/>
        </authorList>
    </citation>
    <scope>NUCLEOTIDE SEQUENCE [LARGE SCALE GENOMIC DNA]</scope>
    <source>
        <strain evidence="2 3">PLY_AMNH</strain>
    </source>
</reference>
<dbReference type="GO" id="GO:0005737">
    <property type="term" value="C:cytoplasm"/>
    <property type="evidence" value="ECO:0007669"/>
    <property type="project" value="UniProtKB-ARBA"/>
</dbReference>
<evidence type="ECO:0000313" key="3">
    <source>
        <dbReference type="Proteomes" id="UP001190700"/>
    </source>
</evidence>
<evidence type="ECO:0000313" key="2">
    <source>
        <dbReference type="EMBL" id="KAK3248401.1"/>
    </source>
</evidence>
<accession>A0AAE0C4Q0</accession>
<evidence type="ECO:0000259" key="1">
    <source>
        <dbReference type="Pfam" id="PF06398"/>
    </source>
</evidence>
<name>A0AAE0C4Q0_9CHLO</name>
<dbReference type="Proteomes" id="UP001190700">
    <property type="component" value="Unassembled WGS sequence"/>
</dbReference>
<keyword evidence="3" id="KW-1185">Reference proteome</keyword>
<sequence>MATVASPSTSDINVSGEPSITVEKAEVGELVNMGSSTWKVIEIAQGAVYESAQKTFMASDWTSDFTDNHAQFSPAPEALKVQNTSGKVLEEVAPALPAGWVWCSSWRIDKDGLEEQKVDADGWTYKAEFDSNPPVAGGNVSGMFSQYRQRKWIRIRARLNLIVDENAEKEEPGLFSSLFGTSEPQPEEKNVKAASCMGLQRVQLAVRRGIRYYE</sequence>
<protein>
    <recommendedName>
        <fullName evidence="1">TECPR1-like DysF domain-containing protein</fullName>
    </recommendedName>
</protein>
<gene>
    <name evidence="2" type="ORF">CYMTET_42128</name>
</gene>
<dbReference type="InterPro" id="IPR010482">
    <property type="entry name" value="TECPR1-like_DysF"/>
</dbReference>
<proteinExistence type="predicted"/>
<comment type="caution">
    <text evidence="2">The sequence shown here is derived from an EMBL/GenBank/DDBJ whole genome shotgun (WGS) entry which is preliminary data.</text>
</comment>
<dbReference type="GO" id="GO:0098588">
    <property type="term" value="C:bounding membrane of organelle"/>
    <property type="evidence" value="ECO:0007669"/>
    <property type="project" value="UniProtKB-ARBA"/>
</dbReference>
<dbReference type="EMBL" id="LGRX02028123">
    <property type="protein sequence ID" value="KAK3248401.1"/>
    <property type="molecule type" value="Genomic_DNA"/>
</dbReference>
<organism evidence="2 3">
    <name type="scientific">Cymbomonas tetramitiformis</name>
    <dbReference type="NCBI Taxonomy" id="36881"/>
    <lineage>
        <taxon>Eukaryota</taxon>
        <taxon>Viridiplantae</taxon>
        <taxon>Chlorophyta</taxon>
        <taxon>Pyramimonadophyceae</taxon>
        <taxon>Pyramimonadales</taxon>
        <taxon>Pyramimonadaceae</taxon>
        <taxon>Cymbomonas</taxon>
    </lineage>
</organism>
<dbReference type="Pfam" id="PF06398">
    <property type="entry name" value="Pex24p"/>
    <property type="match status" value="1"/>
</dbReference>